<protein>
    <submittedName>
        <fullName evidence="2">Uncharacterized protein</fullName>
    </submittedName>
</protein>
<dbReference type="RefSeq" id="XP_033687131.1">
    <property type="nucleotide sequence ID" value="XM_033821138.1"/>
</dbReference>
<sequence>MALDHIQPKPISDHKQSTVYTCPTPPESTTPGLLEDLDDLDPLHSPKSNGSSVPWPGSTFIISSVSTGHAIALRGGQVVLAPPGGRESIHWECVETKGWLGFRNPVSGKFLGHDGRSGKLRCSGRAHEGWEWFCVRQTPEGGYVLLMTHWEKLWPVGTMMEGGEKVLAKVENAVSDGIVWKFIKV</sequence>
<evidence type="ECO:0000313" key="3">
    <source>
        <dbReference type="Proteomes" id="UP000800094"/>
    </source>
</evidence>
<dbReference type="AlphaFoldDB" id="A0A6A6IPF9"/>
<dbReference type="PANTHER" id="PTHR39697">
    <property type="entry name" value="RICIN B LECTIN DOMAIN-CONTAINING PROTEIN-RELATED"/>
    <property type="match status" value="1"/>
</dbReference>
<evidence type="ECO:0000313" key="2">
    <source>
        <dbReference type="EMBL" id="KAF2252127.1"/>
    </source>
</evidence>
<organism evidence="2 3">
    <name type="scientific">Trematosphaeria pertusa</name>
    <dbReference type="NCBI Taxonomy" id="390896"/>
    <lineage>
        <taxon>Eukaryota</taxon>
        <taxon>Fungi</taxon>
        <taxon>Dikarya</taxon>
        <taxon>Ascomycota</taxon>
        <taxon>Pezizomycotina</taxon>
        <taxon>Dothideomycetes</taxon>
        <taxon>Pleosporomycetidae</taxon>
        <taxon>Pleosporales</taxon>
        <taxon>Massarineae</taxon>
        <taxon>Trematosphaeriaceae</taxon>
        <taxon>Trematosphaeria</taxon>
    </lineage>
</organism>
<dbReference type="OrthoDB" id="5289641at2759"/>
<dbReference type="PANTHER" id="PTHR39697:SF1">
    <property type="entry name" value="RICIN B LECTIN DOMAIN-CONTAINING PROTEIN"/>
    <property type="match status" value="1"/>
</dbReference>
<dbReference type="EMBL" id="ML987192">
    <property type="protein sequence ID" value="KAF2252127.1"/>
    <property type="molecule type" value="Genomic_DNA"/>
</dbReference>
<dbReference type="GeneID" id="54574468"/>
<reference evidence="2" key="1">
    <citation type="journal article" date="2020" name="Stud. Mycol.">
        <title>101 Dothideomycetes genomes: a test case for predicting lifestyles and emergence of pathogens.</title>
        <authorList>
            <person name="Haridas S."/>
            <person name="Albert R."/>
            <person name="Binder M."/>
            <person name="Bloem J."/>
            <person name="Labutti K."/>
            <person name="Salamov A."/>
            <person name="Andreopoulos B."/>
            <person name="Baker S."/>
            <person name="Barry K."/>
            <person name="Bills G."/>
            <person name="Bluhm B."/>
            <person name="Cannon C."/>
            <person name="Castanera R."/>
            <person name="Culley D."/>
            <person name="Daum C."/>
            <person name="Ezra D."/>
            <person name="Gonzalez J."/>
            <person name="Henrissat B."/>
            <person name="Kuo A."/>
            <person name="Liang C."/>
            <person name="Lipzen A."/>
            <person name="Lutzoni F."/>
            <person name="Magnuson J."/>
            <person name="Mondo S."/>
            <person name="Nolan M."/>
            <person name="Ohm R."/>
            <person name="Pangilinan J."/>
            <person name="Park H.-J."/>
            <person name="Ramirez L."/>
            <person name="Alfaro M."/>
            <person name="Sun H."/>
            <person name="Tritt A."/>
            <person name="Yoshinaga Y."/>
            <person name="Zwiers L.-H."/>
            <person name="Turgeon B."/>
            <person name="Goodwin S."/>
            <person name="Spatafora J."/>
            <person name="Crous P."/>
            <person name="Grigoriev I."/>
        </authorList>
    </citation>
    <scope>NUCLEOTIDE SEQUENCE</scope>
    <source>
        <strain evidence="2">CBS 122368</strain>
    </source>
</reference>
<accession>A0A6A6IPF9</accession>
<evidence type="ECO:0000256" key="1">
    <source>
        <dbReference type="SAM" id="MobiDB-lite"/>
    </source>
</evidence>
<dbReference type="Proteomes" id="UP000800094">
    <property type="component" value="Unassembled WGS sequence"/>
</dbReference>
<feature type="region of interest" description="Disordered" evidence="1">
    <location>
        <begin position="1"/>
        <end position="52"/>
    </location>
</feature>
<gene>
    <name evidence="2" type="ORF">BU26DRAFT_251562</name>
</gene>
<proteinExistence type="predicted"/>
<keyword evidence="3" id="KW-1185">Reference proteome</keyword>
<name>A0A6A6IPF9_9PLEO</name>